<dbReference type="RefSeq" id="WP_289401588.1">
    <property type="nucleotide sequence ID" value="NZ_JAQIBC010000002.1"/>
</dbReference>
<name>A0ABT7QSR4_9BACT</name>
<evidence type="ECO:0000313" key="2">
    <source>
        <dbReference type="Proteomes" id="UP001169066"/>
    </source>
</evidence>
<gene>
    <name evidence="1" type="ORF">PF327_05250</name>
</gene>
<sequence>MKGLTFLALVCSSLLIAEEQKLSLLEKIAQPKITFQSDFLSDAKFEGYEGSVKTYKQMIQINNEIVGFSYSRWDFDWSNENDLPFYKGKTPIDAMNRFKLYTNFPLHINDKWFMLNSVNVNSTYEKEMSHSLGAGITSFFSYKVDDKHTIQLGAFANYHSVKTLVLPVLGYSYRARATDGLKMVIGFPRAYVGYQITPEVLINAGMVYSQAVIRLADDSGIEPGGYSEAKDFQVNLGFRYEINQHFELSTDLLYAFKRDFTIYNHNADEVDSYSIEPSLGSIIKLKYLF</sequence>
<dbReference type="EMBL" id="JAQIBC010000002">
    <property type="protein sequence ID" value="MDM5263599.1"/>
    <property type="molecule type" value="Genomic_DNA"/>
</dbReference>
<evidence type="ECO:0008006" key="3">
    <source>
        <dbReference type="Google" id="ProtNLM"/>
    </source>
</evidence>
<accession>A0ABT7QSR4</accession>
<dbReference type="Proteomes" id="UP001169066">
    <property type="component" value="Unassembled WGS sequence"/>
</dbReference>
<organism evidence="1 2">
    <name type="scientific">Sulfurovum xiamenensis</name>
    <dbReference type="NCBI Taxonomy" id="3019066"/>
    <lineage>
        <taxon>Bacteria</taxon>
        <taxon>Pseudomonadati</taxon>
        <taxon>Campylobacterota</taxon>
        <taxon>Epsilonproteobacteria</taxon>
        <taxon>Campylobacterales</taxon>
        <taxon>Sulfurovaceae</taxon>
        <taxon>Sulfurovum</taxon>
    </lineage>
</organism>
<dbReference type="SUPFAM" id="SSF56935">
    <property type="entry name" value="Porins"/>
    <property type="match status" value="1"/>
</dbReference>
<evidence type="ECO:0000313" key="1">
    <source>
        <dbReference type="EMBL" id="MDM5263599.1"/>
    </source>
</evidence>
<protein>
    <recommendedName>
        <fullName evidence="3">Outer membrane protein beta-barrel domain-containing protein</fullName>
    </recommendedName>
</protein>
<proteinExistence type="predicted"/>
<keyword evidence="2" id="KW-1185">Reference proteome</keyword>
<comment type="caution">
    <text evidence="1">The sequence shown here is derived from an EMBL/GenBank/DDBJ whole genome shotgun (WGS) entry which is preliminary data.</text>
</comment>
<reference evidence="1" key="1">
    <citation type="submission" date="2023-01" db="EMBL/GenBank/DDBJ databases">
        <title>Sulfurovum sp. XTW-4 genome assembly.</title>
        <authorList>
            <person name="Wang J."/>
        </authorList>
    </citation>
    <scope>NUCLEOTIDE SEQUENCE</scope>
    <source>
        <strain evidence="1">XTW-4</strain>
    </source>
</reference>